<protein>
    <submittedName>
        <fullName evidence="2">Uncharacterized protein</fullName>
    </submittedName>
</protein>
<proteinExistence type="predicted"/>
<feature type="compositionally biased region" description="Basic and acidic residues" evidence="1">
    <location>
        <begin position="19"/>
        <end position="30"/>
    </location>
</feature>
<dbReference type="Proteomes" id="UP001497444">
    <property type="component" value="Chromosome 19"/>
</dbReference>
<evidence type="ECO:0000313" key="2">
    <source>
        <dbReference type="EMBL" id="CAK9266831.1"/>
    </source>
</evidence>
<accession>A0ABP0WLV1</accession>
<name>A0ABP0WLV1_9BRYO</name>
<sequence length="103" mass="11513">MNNNVEFVAPAHSLLMKAEMESSTHQESKNRAASIQASPQAAHKKRFTKFDISMLVTMWSDNIAPTHDEITRQDGNQKVPPCDTTRITGSIGHPAARNRFSYD</sequence>
<gene>
    <name evidence="2" type="ORF">CSSPJE1EN1_LOCUS12309</name>
</gene>
<evidence type="ECO:0000313" key="3">
    <source>
        <dbReference type="Proteomes" id="UP001497444"/>
    </source>
</evidence>
<evidence type="ECO:0000256" key="1">
    <source>
        <dbReference type="SAM" id="MobiDB-lite"/>
    </source>
</evidence>
<dbReference type="EMBL" id="OZ020114">
    <property type="protein sequence ID" value="CAK9266831.1"/>
    <property type="molecule type" value="Genomic_DNA"/>
</dbReference>
<keyword evidence="3" id="KW-1185">Reference proteome</keyword>
<organism evidence="2 3">
    <name type="scientific">Sphagnum jensenii</name>
    <dbReference type="NCBI Taxonomy" id="128206"/>
    <lineage>
        <taxon>Eukaryota</taxon>
        <taxon>Viridiplantae</taxon>
        <taxon>Streptophyta</taxon>
        <taxon>Embryophyta</taxon>
        <taxon>Bryophyta</taxon>
        <taxon>Sphagnophytina</taxon>
        <taxon>Sphagnopsida</taxon>
        <taxon>Sphagnales</taxon>
        <taxon>Sphagnaceae</taxon>
        <taxon>Sphagnum</taxon>
    </lineage>
</organism>
<feature type="region of interest" description="Disordered" evidence="1">
    <location>
        <begin position="19"/>
        <end position="43"/>
    </location>
</feature>
<feature type="region of interest" description="Disordered" evidence="1">
    <location>
        <begin position="68"/>
        <end position="103"/>
    </location>
</feature>
<reference evidence="2" key="1">
    <citation type="submission" date="2024-02" db="EMBL/GenBank/DDBJ databases">
        <authorList>
            <consortium name="ELIXIR-Norway"/>
            <consortium name="Elixir Norway"/>
        </authorList>
    </citation>
    <scope>NUCLEOTIDE SEQUENCE</scope>
</reference>